<evidence type="ECO:0000256" key="5">
    <source>
        <dbReference type="ARBA" id="ARBA00022826"/>
    </source>
</evidence>
<dbReference type="PANTHER" id="PTHR11537">
    <property type="entry name" value="VOLTAGE-GATED POTASSIUM CHANNEL"/>
    <property type="match status" value="1"/>
</dbReference>
<dbReference type="InterPro" id="IPR027359">
    <property type="entry name" value="Volt_channel_dom_sf"/>
</dbReference>
<dbReference type="Gene3D" id="1.20.120.350">
    <property type="entry name" value="Voltage-gated potassium channels. Chain C"/>
    <property type="match status" value="1"/>
</dbReference>
<dbReference type="Pfam" id="PF00520">
    <property type="entry name" value="Ion_trans"/>
    <property type="match status" value="1"/>
</dbReference>
<keyword evidence="10 12" id="KW-0472">Membrane</keyword>
<reference evidence="14 15" key="1">
    <citation type="journal article" date="2015" name="Genome Announc.">
        <title>Draft Genome Sequence of Filamentous Marine Cyanobacterium Lyngbya confervoides Strain BDU141951.</title>
        <authorList>
            <person name="Chandrababunaidu M.M."/>
            <person name="Sen D."/>
            <person name="Tripathy S."/>
        </authorList>
    </citation>
    <scope>NUCLEOTIDE SEQUENCE [LARGE SCALE GENOMIC DNA]</scope>
    <source>
        <strain evidence="14 15">BDU141951</strain>
    </source>
</reference>
<dbReference type="GO" id="GO:0034702">
    <property type="term" value="C:monoatomic ion channel complex"/>
    <property type="evidence" value="ECO:0007669"/>
    <property type="project" value="UniProtKB-KW"/>
</dbReference>
<feature type="transmembrane region" description="Helical" evidence="12">
    <location>
        <begin position="66"/>
        <end position="85"/>
    </location>
</feature>
<dbReference type="PRINTS" id="PR01463">
    <property type="entry name" value="EAGCHANLFMLY"/>
</dbReference>
<gene>
    <name evidence="14" type="ORF">QQ91_0015095</name>
</gene>
<evidence type="ECO:0000256" key="12">
    <source>
        <dbReference type="SAM" id="Phobius"/>
    </source>
</evidence>
<feature type="transmembrane region" description="Helical" evidence="12">
    <location>
        <begin position="97"/>
        <end position="121"/>
    </location>
</feature>
<organism evidence="14 15">
    <name type="scientific">Lyngbya confervoides BDU141951</name>
    <dbReference type="NCBI Taxonomy" id="1574623"/>
    <lineage>
        <taxon>Bacteria</taxon>
        <taxon>Bacillati</taxon>
        <taxon>Cyanobacteriota</taxon>
        <taxon>Cyanophyceae</taxon>
        <taxon>Oscillatoriophycideae</taxon>
        <taxon>Oscillatoriales</taxon>
        <taxon>Microcoleaceae</taxon>
        <taxon>Lyngbya</taxon>
    </lineage>
</organism>
<evidence type="ECO:0000256" key="7">
    <source>
        <dbReference type="ARBA" id="ARBA00022958"/>
    </source>
</evidence>
<keyword evidence="7" id="KW-0630">Potassium</keyword>
<keyword evidence="6" id="KW-0851">Voltage-gated channel</keyword>
<dbReference type="Gene3D" id="1.10.287.70">
    <property type="match status" value="1"/>
</dbReference>
<evidence type="ECO:0000256" key="1">
    <source>
        <dbReference type="ARBA" id="ARBA00004141"/>
    </source>
</evidence>
<evidence type="ECO:0000256" key="4">
    <source>
        <dbReference type="ARBA" id="ARBA00022692"/>
    </source>
</evidence>
<evidence type="ECO:0000256" key="11">
    <source>
        <dbReference type="ARBA" id="ARBA00023303"/>
    </source>
</evidence>
<proteinExistence type="predicted"/>
<feature type="transmembrane region" description="Helical" evidence="12">
    <location>
        <begin position="211"/>
        <end position="228"/>
    </location>
</feature>
<evidence type="ECO:0000256" key="6">
    <source>
        <dbReference type="ARBA" id="ARBA00022882"/>
    </source>
</evidence>
<accession>A0ABD4T6F9</accession>
<keyword evidence="3" id="KW-0633">Potassium transport</keyword>
<feature type="transmembrane region" description="Helical" evidence="12">
    <location>
        <begin position="30"/>
        <end position="54"/>
    </location>
</feature>
<name>A0ABD4T6F9_9CYAN</name>
<comment type="subcellular location">
    <subcellularLocation>
        <location evidence="1">Membrane</location>
        <topology evidence="1">Multi-pass membrane protein</topology>
    </subcellularLocation>
</comment>
<dbReference type="EMBL" id="JTHE03000088">
    <property type="protein sequence ID" value="MCM1984149.1"/>
    <property type="molecule type" value="Genomic_DNA"/>
</dbReference>
<keyword evidence="9" id="KW-0406">Ion transport</keyword>
<dbReference type="PRINTS" id="PR00169">
    <property type="entry name" value="KCHANNEL"/>
</dbReference>
<keyword evidence="15" id="KW-1185">Reference proteome</keyword>
<dbReference type="PANTHER" id="PTHR11537:SF254">
    <property type="entry name" value="POTASSIUM VOLTAGE-GATED CHANNEL PROTEIN SHAB"/>
    <property type="match status" value="1"/>
</dbReference>
<dbReference type="AlphaFoldDB" id="A0ABD4T6F9"/>
<keyword evidence="8 12" id="KW-1133">Transmembrane helix</keyword>
<keyword evidence="11" id="KW-0407">Ion channel</keyword>
<protein>
    <submittedName>
        <fullName evidence="14">Ion transporter</fullName>
    </submittedName>
</protein>
<dbReference type="InterPro" id="IPR028325">
    <property type="entry name" value="VG_K_chnl"/>
</dbReference>
<evidence type="ECO:0000313" key="14">
    <source>
        <dbReference type="EMBL" id="MCM1984149.1"/>
    </source>
</evidence>
<evidence type="ECO:0000256" key="10">
    <source>
        <dbReference type="ARBA" id="ARBA00023136"/>
    </source>
</evidence>
<feature type="domain" description="Ion transport" evidence="13">
    <location>
        <begin position="35"/>
        <end position="224"/>
    </location>
</feature>
<keyword evidence="5" id="KW-0631">Potassium channel</keyword>
<dbReference type="GO" id="GO:0005267">
    <property type="term" value="F:potassium channel activity"/>
    <property type="evidence" value="ECO:0007669"/>
    <property type="project" value="UniProtKB-KW"/>
</dbReference>
<evidence type="ECO:0000256" key="2">
    <source>
        <dbReference type="ARBA" id="ARBA00022448"/>
    </source>
</evidence>
<evidence type="ECO:0000256" key="3">
    <source>
        <dbReference type="ARBA" id="ARBA00022538"/>
    </source>
</evidence>
<dbReference type="InterPro" id="IPR003938">
    <property type="entry name" value="K_chnl_volt-dep_EAG/ELK/ERG"/>
</dbReference>
<dbReference type="RefSeq" id="WP_166275804.1">
    <property type="nucleotide sequence ID" value="NZ_JTHE03000088.1"/>
</dbReference>
<evidence type="ECO:0000313" key="15">
    <source>
        <dbReference type="Proteomes" id="UP000031561"/>
    </source>
</evidence>
<sequence>MSDLSSPPSPEGQSLREKVAFYLEVDNSPIGLGIDLGILGLILLFSLSFVLNTFSLPSPWQQGLDWLNGAILCLFTLEYGLRLWSAENRLRYLFSPFALIDLMAILPLWLGVLDGRLIRIFRWFRLLRFARFLQKKQRLTRFFSPNTVLFARTLFTLFSIIFIYAGFIYQAEHLLNPEQFATFLDSFYFSVVTMTTVGFGDITPISQAGRLFTVLMILTGVALVPWQLGELIRQLFRSPPPSAALCPQCGPKIRHDGDARYCKRCGTALRIQEQTTRERDSSPVQARN</sequence>
<evidence type="ECO:0000256" key="8">
    <source>
        <dbReference type="ARBA" id="ARBA00022989"/>
    </source>
</evidence>
<evidence type="ECO:0000259" key="13">
    <source>
        <dbReference type="Pfam" id="PF00520"/>
    </source>
</evidence>
<dbReference type="Proteomes" id="UP000031561">
    <property type="component" value="Unassembled WGS sequence"/>
</dbReference>
<dbReference type="InterPro" id="IPR005821">
    <property type="entry name" value="Ion_trans_dom"/>
</dbReference>
<comment type="caution">
    <text evidence="14">The sequence shown here is derived from an EMBL/GenBank/DDBJ whole genome shotgun (WGS) entry which is preliminary data.</text>
</comment>
<evidence type="ECO:0000256" key="9">
    <source>
        <dbReference type="ARBA" id="ARBA00023065"/>
    </source>
</evidence>
<dbReference type="SUPFAM" id="SSF81324">
    <property type="entry name" value="Voltage-gated potassium channels"/>
    <property type="match status" value="1"/>
</dbReference>
<keyword evidence="4 12" id="KW-0812">Transmembrane</keyword>
<keyword evidence="2" id="KW-0813">Transport</keyword>
<feature type="transmembrane region" description="Helical" evidence="12">
    <location>
        <begin position="180"/>
        <end position="199"/>
    </location>
</feature>
<feature type="transmembrane region" description="Helical" evidence="12">
    <location>
        <begin position="142"/>
        <end position="168"/>
    </location>
</feature>